<feature type="domain" description="Flagellar assembly protein T N-terminal" evidence="3">
    <location>
        <begin position="25"/>
        <end position="110"/>
    </location>
</feature>
<protein>
    <recommendedName>
        <fullName evidence="6">Flagellar biosynthesis protein FlgT</fullName>
    </recommendedName>
</protein>
<dbReference type="Proteomes" id="UP000175691">
    <property type="component" value="Unassembled WGS sequence"/>
</dbReference>
<feature type="chain" id="PRO_5009209539" description="Flagellar biosynthesis protein FlgT" evidence="1">
    <location>
        <begin position="23"/>
        <end position="388"/>
    </location>
</feature>
<evidence type="ECO:0008006" key="6">
    <source>
        <dbReference type="Google" id="ProtNLM"/>
    </source>
</evidence>
<accession>A0A1E7Z9P8</accession>
<evidence type="ECO:0000259" key="3">
    <source>
        <dbReference type="Pfam" id="PF16548"/>
    </source>
</evidence>
<feature type="domain" description="Flagellar assembly protein T middle" evidence="2">
    <location>
        <begin position="113"/>
        <end position="266"/>
    </location>
</feature>
<dbReference type="Gene3D" id="3.30.1660.40">
    <property type="entry name" value="FlgT, N-terminal domain"/>
    <property type="match status" value="1"/>
</dbReference>
<evidence type="ECO:0000313" key="5">
    <source>
        <dbReference type="Proteomes" id="UP000175691"/>
    </source>
</evidence>
<evidence type="ECO:0000313" key="4">
    <source>
        <dbReference type="EMBL" id="OFC70172.1"/>
    </source>
</evidence>
<keyword evidence="1" id="KW-0732">Signal</keyword>
<proteinExistence type="predicted"/>
<dbReference type="Gene3D" id="3.40.50.10610">
    <property type="entry name" value="ABC-type transport auxiliary lipoprotein component"/>
    <property type="match status" value="1"/>
</dbReference>
<dbReference type="InterPro" id="IPR038180">
    <property type="entry name" value="FlgT_N_sf"/>
</dbReference>
<dbReference type="RefSeq" id="WP_070125814.1">
    <property type="nucleotide sequence ID" value="NZ_MDHN01000029.1"/>
</dbReference>
<dbReference type="InterPro" id="IPR038165">
    <property type="entry name" value="FlgT_C_sf"/>
</dbReference>
<organism evidence="4 5">
    <name type="scientific">Alteromonas confluentis</name>
    <dbReference type="NCBI Taxonomy" id="1656094"/>
    <lineage>
        <taxon>Bacteria</taxon>
        <taxon>Pseudomonadati</taxon>
        <taxon>Pseudomonadota</taxon>
        <taxon>Gammaproteobacteria</taxon>
        <taxon>Alteromonadales</taxon>
        <taxon>Alteromonadaceae</taxon>
        <taxon>Alteromonas/Salinimonas group</taxon>
        <taxon>Alteromonas</taxon>
    </lineage>
</organism>
<dbReference type="STRING" id="1656094.BFC18_13370"/>
<dbReference type="OrthoDB" id="8778507at2"/>
<dbReference type="InterPro" id="IPR032370">
    <property type="entry name" value="FlgT_N"/>
</dbReference>
<name>A0A1E7Z9P8_9ALTE</name>
<evidence type="ECO:0000259" key="2">
    <source>
        <dbReference type="Pfam" id="PF16539"/>
    </source>
</evidence>
<dbReference type="Pfam" id="PF16548">
    <property type="entry name" value="FlgT_N"/>
    <property type="match status" value="1"/>
</dbReference>
<evidence type="ECO:0000256" key="1">
    <source>
        <dbReference type="SAM" id="SignalP"/>
    </source>
</evidence>
<sequence>MFRGFPLAILFVLSAMSFVSRAEWVQGEASLMVKDAPLDDVRLVAIKNAIADASFKSGSVITAEDVVLNGLLVSSKAEIHSTGRIQRVEIIDETITEGTLHVVVRVNITPLFSCESDKYHRSVLVTQLQLLRPRQAAYGDIYDFGNQISKRFEQQLLRQQQAMNVQLLDKAFASRAAFNSLTPQIIYDKASYLAQTQGRQFVIFGYIRDISLFEQFDITDDDESALRRNFTLDVYVVDAYRSSLLFQESYHSEADWNYPEGQQVDTNNSLFWRKDYGRIVLNTVNAAVTDIANIITCEPSVTQVADKLEDNLVIGMGAADGVAVGDTFALLKTRTLSRTNTTGLTIQYPLENVLFSVSAVNAHGAVLETSQKVNSTIADLYDLVTPHP</sequence>
<reference evidence="4 5" key="1">
    <citation type="submission" date="2016-08" db="EMBL/GenBank/DDBJ databases">
        <authorList>
            <person name="Seilhamer J.J."/>
        </authorList>
    </citation>
    <scope>NUCLEOTIDE SEQUENCE [LARGE SCALE GENOMIC DNA]</scope>
    <source>
        <strain evidence="4 5">KCTC 42603</strain>
    </source>
</reference>
<dbReference type="InterPro" id="IPR032386">
    <property type="entry name" value="FlgT_M"/>
</dbReference>
<comment type="caution">
    <text evidence="4">The sequence shown here is derived from an EMBL/GenBank/DDBJ whole genome shotgun (WGS) entry which is preliminary data.</text>
</comment>
<dbReference type="AlphaFoldDB" id="A0A1E7Z9P8"/>
<dbReference type="EMBL" id="MDHN01000029">
    <property type="protein sequence ID" value="OFC70172.1"/>
    <property type="molecule type" value="Genomic_DNA"/>
</dbReference>
<dbReference type="Pfam" id="PF16539">
    <property type="entry name" value="FlgT_M"/>
    <property type="match status" value="1"/>
</dbReference>
<keyword evidence="5" id="KW-1185">Reference proteome</keyword>
<dbReference type="Gene3D" id="2.40.10.410">
    <property type="entry name" value="FlgT, C-terminal domain"/>
    <property type="match status" value="1"/>
</dbReference>
<feature type="signal peptide" evidence="1">
    <location>
        <begin position="1"/>
        <end position="22"/>
    </location>
</feature>
<gene>
    <name evidence="4" type="ORF">BFC18_13370</name>
</gene>